<reference evidence="2" key="1">
    <citation type="submission" date="2021-02" db="EMBL/GenBank/DDBJ databases">
        <authorList>
            <person name="Nowell W R."/>
        </authorList>
    </citation>
    <scope>NUCLEOTIDE SEQUENCE</scope>
</reference>
<organism evidence="2 6">
    <name type="scientific">Didymodactylos carnosus</name>
    <dbReference type="NCBI Taxonomy" id="1234261"/>
    <lineage>
        <taxon>Eukaryota</taxon>
        <taxon>Metazoa</taxon>
        <taxon>Spiralia</taxon>
        <taxon>Gnathifera</taxon>
        <taxon>Rotifera</taxon>
        <taxon>Eurotatoria</taxon>
        <taxon>Bdelloidea</taxon>
        <taxon>Philodinida</taxon>
        <taxon>Philodinidae</taxon>
        <taxon>Didymodactylos</taxon>
    </lineage>
</organism>
<comment type="similarity">
    <text evidence="1">Belongs to the neurochondrin family.</text>
</comment>
<sequence>MSIVTSINENDKVDVEQIIKSLKESTTDSEKFAGLIIIPKYLHVQNLSQKQLHSLFEAISVQFLKRLLKTDCLSENSSPIAYANVLNSDYMSLVDDLIYRANRVHNKKTIDDDEKSFIRDTLQFLTTIIQKYPISIQSIKLVVQLCYQRQTDRNEQRAILIDVYACLVEQYQTVTFIYQHNKQTFLLLVRLCIVEIRMIVENPSLPMILNNIQHLASCFLIIEQTIFALSQSDDDTITDDETTLIIQKLIEMFHGCIFLIDLIIDNDNEDENKQSYDTVLQATVRLLGIWLSQEPMALQSVVQSRLSKWLNYGLNSSTCNEIFKKFLVPIAREDNSENESSWNKPITI</sequence>
<evidence type="ECO:0000313" key="5">
    <source>
        <dbReference type="EMBL" id="CAF3537896.1"/>
    </source>
</evidence>
<dbReference type="EMBL" id="CAJOBA010000508">
    <property type="protein sequence ID" value="CAF3537896.1"/>
    <property type="molecule type" value="Genomic_DNA"/>
</dbReference>
<evidence type="ECO:0000313" key="3">
    <source>
        <dbReference type="EMBL" id="CAF0758370.1"/>
    </source>
</evidence>
<comment type="caution">
    <text evidence="2">The sequence shown here is derived from an EMBL/GenBank/DDBJ whole genome shotgun (WGS) entry which is preliminary data.</text>
</comment>
<dbReference type="OrthoDB" id="8186546at2759"/>
<dbReference type="Proteomes" id="UP000681722">
    <property type="component" value="Unassembled WGS sequence"/>
</dbReference>
<dbReference type="PANTHER" id="PTHR13109">
    <property type="entry name" value="NEUROCHONDRIN"/>
    <property type="match status" value="1"/>
</dbReference>
<dbReference type="InterPro" id="IPR008709">
    <property type="entry name" value="Neurochondrin"/>
</dbReference>
<evidence type="ECO:0000313" key="4">
    <source>
        <dbReference type="EMBL" id="CAF3519505.1"/>
    </source>
</evidence>
<dbReference type="Pfam" id="PF05536">
    <property type="entry name" value="Neurochondrin"/>
    <property type="match status" value="2"/>
</dbReference>
<accession>A0A813NPF7</accession>
<dbReference type="Proteomes" id="UP000677228">
    <property type="component" value="Unassembled WGS sequence"/>
</dbReference>
<protein>
    <recommendedName>
        <fullName evidence="7">Neurochondrin-like protein</fullName>
    </recommendedName>
</protein>
<dbReference type="Proteomes" id="UP000682733">
    <property type="component" value="Unassembled WGS sequence"/>
</dbReference>
<dbReference type="AlphaFoldDB" id="A0A813NPF7"/>
<dbReference type="EMBL" id="CAJOBC010000019">
    <property type="protein sequence ID" value="CAF3519505.1"/>
    <property type="molecule type" value="Genomic_DNA"/>
</dbReference>
<gene>
    <name evidence="2" type="ORF">GPM918_LOCUS276</name>
    <name evidence="3" type="ORF">OVA965_LOCUS2413</name>
    <name evidence="4" type="ORF">SRO942_LOCUS277</name>
    <name evidence="5" type="ORF">TMI583_LOCUS2413</name>
</gene>
<dbReference type="Proteomes" id="UP000663829">
    <property type="component" value="Unassembled WGS sequence"/>
</dbReference>
<evidence type="ECO:0000313" key="6">
    <source>
        <dbReference type="Proteomes" id="UP000663829"/>
    </source>
</evidence>
<proteinExistence type="inferred from homology"/>
<dbReference type="EMBL" id="CAJNOQ010000019">
    <property type="protein sequence ID" value="CAF0741203.1"/>
    <property type="molecule type" value="Genomic_DNA"/>
</dbReference>
<evidence type="ECO:0008006" key="7">
    <source>
        <dbReference type="Google" id="ProtNLM"/>
    </source>
</evidence>
<name>A0A813NPF7_9BILA</name>
<evidence type="ECO:0000313" key="2">
    <source>
        <dbReference type="EMBL" id="CAF0741203.1"/>
    </source>
</evidence>
<dbReference type="EMBL" id="CAJNOK010000508">
    <property type="protein sequence ID" value="CAF0758370.1"/>
    <property type="molecule type" value="Genomic_DNA"/>
</dbReference>
<dbReference type="PANTHER" id="PTHR13109:SF7">
    <property type="entry name" value="NEUROCHONDRIN"/>
    <property type="match status" value="1"/>
</dbReference>
<evidence type="ECO:0000256" key="1">
    <source>
        <dbReference type="ARBA" id="ARBA00006927"/>
    </source>
</evidence>
<keyword evidence="6" id="KW-1185">Reference proteome</keyword>